<protein>
    <recommendedName>
        <fullName evidence="3 8">Pre-mRNA-splicing factor SYF2</fullName>
    </recommendedName>
</protein>
<evidence type="ECO:0000256" key="8">
    <source>
        <dbReference type="RuleBase" id="RU367148"/>
    </source>
</evidence>
<comment type="similarity">
    <text evidence="2 8">Belongs to the SYF2 family.</text>
</comment>
<dbReference type="GO" id="GO:0000398">
    <property type="term" value="P:mRNA splicing, via spliceosome"/>
    <property type="evidence" value="ECO:0007669"/>
    <property type="project" value="UniProtKB-UniRule"/>
</dbReference>
<evidence type="ECO:0000256" key="6">
    <source>
        <dbReference type="ARBA" id="ARBA00023187"/>
    </source>
</evidence>
<comment type="function">
    <text evidence="8">Involved in pre-mRNA splicing.</text>
</comment>
<dbReference type="GO" id="GO:0005681">
    <property type="term" value="C:spliceosomal complex"/>
    <property type="evidence" value="ECO:0007669"/>
    <property type="project" value="UniProtKB-KW"/>
</dbReference>
<comment type="subunit">
    <text evidence="8">May be part of a spliceosome complex.</text>
</comment>
<accession>A0A1Q3AE18</accession>
<dbReference type="Pfam" id="PF08231">
    <property type="entry name" value="SYF2"/>
    <property type="match status" value="1"/>
</dbReference>
<evidence type="ECO:0000313" key="11">
    <source>
        <dbReference type="Proteomes" id="UP000187013"/>
    </source>
</evidence>
<name>A0A1Q3AE18_ZYGRO</name>
<gene>
    <name evidence="10" type="ORF">ZYGR_0AK04300</name>
</gene>
<keyword evidence="7 8" id="KW-0539">Nucleus</keyword>
<evidence type="ECO:0000256" key="7">
    <source>
        <dbReference type="ARBA" id="ARBA00023242"/>
    </source>
</evidence>
<dbReference type="OrthoDB" id="199717at2759"/>
<organism evidence="10 11">
    <name type="scientific">Zygosaccharomyces rouxii</name>
    <dbReference type="NCBI Taxonomy" id="4956"/>
    <lineage>
        <taxon>Eukaryota</taxon>
        <taxon>Fungi</taxon>
        <taxon>Dikarya</taxon>
        <taxon>Ascomycota</taxon>
        <taxon>Saccharomycotina</taxon>
        <taxon>Saccharomycetes</taxon>
        <taxon>Saccharomycetales</taxon>
        <taxon>Saccharomycetaceae</taxon>
        <taxon>Zygosaccharomyces</taxon>
    </lineage>
</organism>
<dbReference type="AlphaFoldDB" id="A0A1Q3AE18"/>
<keyword evidence="6 8" id="KW-0508">mRNA splicing</keyword>
<feature type="compositionally biased region" description="Basic and acidic residues" evidence="9">
    <location>
        <begin position="161"/>
        <end position="177"/>
    </location>
</feature>
<sequence>MAMEGSQGPQIDLDQFIKDFNALKKKSWEITVENRKLVNAESKELAAGRKPGVYQLEAPEPLLPTQDDHQQNQLMNYTIQQYEDWSSRKRNKSDKKDSGNMQDMAKYTYDKELNKLHRDITIQNKYANGGSIRKVDRNPKTGKLAIKDDDQLVKKLARDMDRTATERYESRRKEMERSGVQNASIGGGYINEKNKQFNEKLDREMPQSP</sequence>
<evidence type="ECO:0000256" key="2">
    <source>
        <dbReference type="ARBA" id="ARBA00010028"/>
    </source>
</evidence>
<dbReference type="Proteomes" id="UP000187013">
    <property type="component" value="Unassembled WGS sequence"/>
</dbReference>
<evidence type="ECO:0000256" key="1">
    <source>
        <dbReference type="ARBA" id="ARBA00004123"/>
    </source>
</evidence>
<comment type="caution">
    <text evidence="10">The sequence shown here is derived from an EMBL/GenBank/DDBJ whole genome shotgun (WGS) entry which is preliminary data.</text>
</comment>
<feature type="region of interest" description="Disordered" evidence="9">
    <location>
        <begin position="161"/>
        <end position="209"/>
    </location>
</feature>
<evidence type="ECO:0000256" key="4">
    <source>
        <dbReference type="ARBA" id="ARBA00022664"/>
    </source>
</evidence>
<feature type="compositionally biased region" description="Basic and acidic residues" evidence="9">
    <location>
        <begin position="192"/>
        <end position="209"/>
    </location>
</feature>
<keyword evidence="5 8" id="KW-0747">Spliceosome</keyword>
<reference evidence="10 11" key="1">
    <citation type="submission" date="2016-08" db="EMBL/GenBank/DDBJ databases">
        <title>Draft genome sequence of allopolyploid Zygosaccharomyces rouxii.</title>
        <authorList>
            <person name="Watanabe J."/>
            <person name="Uehara K."/>
            <person name="Mogi Y."/>
            <person name="Tsukioka Y."/>
        </authorList>
    </citation>
    <scope>NUCLEOTIDE SEQUENCE [LARGE SCALE GENOMIC DNA]</scope>
    <source>
        <strain evidence="10 11">NBRC 110957</strain>
    </source>
</reference>
<keyword evidence="4 8" id="KW-0507">mRNA processing</keyword>
<evidence type="ECO:0000313" key="10">
    <source>
        <dbReference type="EMBL" id="GAV53928.1"/>
    </source>
</evidence>
<dbReference type="EMBL" id="BDGX01000037">
    <property type="protein sequence ID" value="GAV53928.1"/>
    <property type="molecule type" value="Genomic_DNA"/>
</dbReference>
<proteinExistence type="inferred from homology"/>
<evidence type="ECO:0000256" key="3">
    <source>
        <dbReference type="ARBA" id="ARBA00014745"/>
    </source>
</evidence>
<feature type="region of interest" description="Disordered" evidence="9">
    <location>
        <begin position="81"/>
        <end position="103"/>
    </location>
</feature>
<dbReference type="InterPro" id="IPR013260">
    <property type="entry name" value="mRNA_splic_SYF2"/>
</dbReference>
<evidence type="ECO:0000256" key="5">
    <source>
        <dbReference type="ARBA" id="ARBA00022728"/>
    </source>
</evidence>
<comment type="subcellular location">
    <subcellularLocation>
        <location evidence="1 8">Nucleus</location>
    </subcellularLocation>
</comment>
<evidence type="ECO:0000256" key="9">
    <source>
        <dbReference type="SAM" id="MobiDB-lite"/>
    </source>
</evidence>